<dbReference type="EMBL" id="GL348720">
    <property type="protein sequence ID" value="EFH41052.1"/>
    <property type="molecule type" value="Genomic_DNA"/>
</dbReference>
<accession>D7MLW5</accession>
<evidence type="ECO:0000313" key="2">
    <source>
        <dbReference type="EMBL" id="EFH41052.1"/>
    </source>
</evidence>
<feature type="compositionally biased region" description="Basic and acidic residues" evidence="1">
    <location>
        <begin position="8"/>
        <end position="24"/>
    </location>
</feature>
<dbReference type="Gramene" id="Al_scaffold_0008_2752">
    <property type="protein sequence ID" value="Al_scaffold_0008_2752"/>
    <property type="gene ID" value="Al_scaffold_0008_2752"/>
</dbReference>
<name>D7MLW5_ARALL</name>
<organism evidence="3">
    <name type="scientific">Arabidopsis lyrata subsp. lyrata</name>
    <name type="common">Lyre-leaved rock-cress</name>
    <dbReference type="NCBI Taxonomy" id="81972"/>
    <lineage>
        <taxon>Eukaryota</taxon>
        <taxon>Viridiplantae</taxon>
        <taxon>Streptophyta</taxon>
        <taxon>Embryophyta</taxon>
        <taxon>Tracheophyta</taxon>
        <taxon>Spermatophyta</taxon>
        <taxon>Magnoliopsida</taxon>
        <taxon>eudicotyledons</taxon>
        <taxon>Gunneridae</taxon>
        <taxon>Pentapetalae</taxon>
        <taxon>rosids</taxon>
        <taxon>malvids</taxon>
        <taxon>Brassicales</taxon>
        <taxon>Brassicaceae</taxon>
        <taxon>Camelineae</taxon>
        <taxon>Arabidopsis</taxon>
    </lineage>
</organism>
<protein>
    <submittedName>
        <fullName evidence="2">Predicted protein</fullName>
    </submittedName>
</protein>
<dbReference type="HOGENOM" id="CLU_1477118_0_0_1"/>
<feature type="compositionally biased region" description="Basic and acidic residues" evidence="1">
    <location>
        <begin position="96"/>
        <end position="113"/>
    </location>
</feature>
<dbReference type="Proteomes" id="UP000008694">
    <property type="component" value="Unassembled WGS sequence"/>
</dbReference>
<feature type="compositionally biased region" description="Basic residues" evidence="1">
    <location>
        <begin position="41"/>
        <end position="63"/>
    </location>
</feature>
<reference evidence="3" key="1">
    <citation type="journal article" date="2011" name="Nat. Genet.">
        <title>The Arabidopsis lyrata genome sequence and the basis of rapid genome size change.</title>
        <authorList>
            <person name="Hu T.T."/>
            <person name="Pattyn P."/>
            <person name="Bakker E.G."/>
            <person name="Cao J."/>
            <person name="Cheng J.-F."/>
            <person name="Clark R.M."/>
            <person name="Fahlgren N."/>
            <person name="Fawcett J.A."/>
            <person name="Grimwood J."/>
            <person name="Gundlach H."/>
            <person name="Haberer G."/>
            <person name="Hollister J.D."/>
            <person name="Ossowski S."/>
            <person name="Ottilar R.P."/>
            <person name="Salamov A.A."/>
            <person name="Schneeberger K."/>
            <person name="Spannagl M."/>
            <person name="Wang X."/>
            <person name="Yang L."/>
            <person name="Nasrallah M.E."/>
            <person name="Bergelson J."/>
            <person name="Carrington J.C."/>
            <person name="Gaut B.S."/>
            <person name="Schmutz J."/>
            <person name="Mayer K.F.X."/>
            <person name="Van de Peer Y."/>
            <person name="Grigoriev I.V."/>
            <person name="Nordborg M."/>
            <person name="Weigel D."/>
            <person name="Guo Y.-L."/>
        </authorList>
    </citation>
    <scope>NUCLEOTIDE SEQUENCE [LARGE SCALE GENOMIC DNA]</scope>
    <source>
        <strain evidence="3">cv. MN47</strain>
    </source>
</reference>
<evidence type="ECO:0000313" key="3">
    <source>
        <dbReference type="Proteomes" id="UP000008694"/>
    </source>
</evidence>
<evidence type="ECO:0000256" key="1">
    <source>
        <dbReference type="SAM" id="MobiDB-lite"/>
    </source>
</evidence>
<feature type="compositionally biased region" description="Basic and acidic residues" evidence="1">
    <location>
        <begin position="143"/>
        <end position="154"/>
    </location>
</feature>
<gene>
    <name evidence="2" type="ORF">ARALYDRAFT_685932</name>
</gene>
<feature type="region of interest" description="Disordered" evidence="1">
    <location>
        <begin position="1"/>
        <end position="183"/>
    </location>
</feature>
<keyword evidence="3" id="KW-1185">Reference proteome</keyword>
<proteinExistence type="predicted"/>
<sequence>MMKYICRRKNEISPETEAQKREAEAPSYRETNENDDEITINKKRNERHGCRKRPERKQTRLSRKGSNGSSYHQRPKPRQGPILRLRRTKPATNTKEIADLLYESRDNDAERKSCRNRKRPSPNVARKQTNLDLSGKQLRVTRNQRETAGQKRTDPLTTPARSAGSRRGQNKRLRLTAARANQF</sequence>
<dbReference type="AlphaFoldDB" id="D7MLW5"/>